<evidence type="ECO:0000313" key="1">
    <source>
        <dbReference type="EMBL" id="MPN29186.1"/>
    </source>
</evidence>
<dbReference type="EMBL" id="VSSQ01079759">
    <property type="protein sequence ID" value="MPN29186.1"/>
    <property type="molecule type" value="Genomic_DNA"/>
</dbReference>
<dbReference type="AlphaFoldDB" id="A0A645GSJ7"/>
<comment type="caution">
    <text evidence="1">The sequence shown here is derived from an EMBL/GenBank/DDBJ whole genome shotgun (WGS) entry which is preliminary data.</text>
</comment>
<sequence length="57" mass="6277">MIDGIVDRIQPLCHGKKATVVATGGNAPVIVKYCHTPIIYDKNLVMEGLYSIYSKNK</sequence>
<keyword evidence="1" id="KW-0418">Kinase</keyword>
<accession>A0A645GSJ7</accession>
<reference evidence="1" key="1">
    <citation type="submission" date="2019-08" db="EMBL/GenBank/DDBJ databases">
        <authorList>
            <person name="Kucharzyk K."/>
            <person name="Murdoch R.W."/>
            <person name="Higgins S."/>
            <person name="Loffler F."/>
        </authorList>
    </citation>
    <scope>NUCLEOTIDE SEQUENCE</scope>
</reference>
<dbReference type="Gene3D" id="3.30.420.40">
    <property type="match status" value="1"/>
</dbReference>
<proteinExistence type="predicted"/>
<dbReference type="SUPFAM" id="SSF53067">
    <property type="entry name" value="Actin-like ATPase domain"/>
    <property type="match status" value="1"/>
</dbReference>
<gene>
    <name evidence="1" type="primary">coaX_37</name>
    <name evidence="1" type="ORF">SDC9_176637</name>
</gene>
<protein>
    <submittedName>
        <fullName evidence="1">Type III pantothenate kinase</fullName>
        <ecNumber evidence="1">2.7.1.33</ecNumber>
    </submittedName>
</protein>
<dbReference type="InterPro" id="IPR043129">
    <property type="entry name" value="ATPase_NBD"/>
</dbReference>
<keyword evidence="1" id="KW-0808">Transferase</keyword>
<dbReference type="EC" id="2.7.1.33" evidence="1"/>
<organism evidence="1">
    <name type="scientific">bioreactor metagenome</name>
    <dbReference type="NCBI Taxonomy" id="1076179"/>
    <lineage>
        <taxon>unclassified sequences</taxon>
        <taxon>metagenomes</taxon>
        <taxon>ecological metagenomes</taxon>
    </lineage>
</organism>
<dbReference type="GO" id="GO:0004594">
    <property type="term" value="F:pantothenate kinase activity"/>
    <property type="evidence" value="ECO:0007669"/>
    <property type="project" value="UniProtKB-EC"/>
</dbReference>
<name>A0A645GSJ7_9ZZZZ</name>